<dbReference type="AlphaFoldDB" id="A0A1H2VLC2"/>
<dbReference type="InterPro" id="IPR011990">
    <property type="entry name" value="TPR-like_helical_dom_sf"/>
</dbReference>
<sequence length="206" mass="23138">MRPDSGTPAPWQPLLHWWFGEGGTASQIAAQRNHLWFGYRQAQDAEARERFGGLAAQALQGGLDDWAQTPDGWLALLILLDQLPRMIHRGKPEAFAGDAAAQALLDRGLAHGLAGALAPIRQVFCYLVLEHAEDLDRQERGVVAFAALADLHHDEERAIFDDFLAFARKHRDVVARFGRFPHRNEILGRLSTDEEKDFLRRPGSRF</sequence>
<organism evidence="1 2">
    <name type="scientific">Pseudomonas kuykendallii</name>
    <dbReference type="NCBI Taxonomy" id="1007099"/>
    <lineage>
        <taxon>Bacteria</taxon>
        <taxon>Pseudomonadati</taxon>
        <taxon>Pseudomonadota</taxon>
        <taxon>Gammaproteobacteria</taxon>
        <taxon>Pseudomonadales</taxon>
        <taxon>Pseudomonadaceae</taxon>
        <taxon>Pseudomonas</taxon>
    </lineage>
</organism>
<evidence type="ECO:0000313" key="2">
    <source>
        <dbReference type="Proteomes" id="UP000243778"/>
    </source>
</evidence>
<protein>
    <submittedName>
        <fullName evidence="1">Uncharacterized conserved protein, DUF924 family</fullName>
    </submittedName>
</protein>
<proteinExistence type="predicted"/>
<dbReference type="InterPro" id="IPR010323">
    <property type="entry name" value="DUF924"/>
</dbReference>
<keyword evidence="2" id="KW-1185">Reference proteome</keyword>
<dbReference type="Gene3D" id="1.20.58.320">
    <property type="entry name" value="TPR-like"/>
    <property type="match status" value="1"/>
</dbReference>
<accession>A0A1H2VLC2</accession>
<dbReference type="RefSeq" id="WP_090227364.1">
    <property type="nucleotide sequence ID" value="NZ_FNNU01000002.1"/>
</dbReference>
<reference evidence="2" key="1">
    <citation type="submission" date="2016-10" db="EMBL/GenBank/DDBJ databases">
        <authorList>
            <person name="Varghese N."/>
            <person name="Submissions S."/>
        </authorList>
    </citation>
    <scope>NUCLEOTIDE SEQUENCE [LARGE SCALE GENOMIC DNA]</scope>
    <source>
        <strain evidence="2">NRRL B-59562</strain>
    </source>
</reference>
<dbReference type="Pfam" id="PF06041">
    <property type="entry name" value="DUF924"/>
    <property type="match status" value="1"/>
</dbReference>
<gene>
    <name evidence="1" type="ORF">SAMN05216287_1271</name>
</gene>
<dbReference type="STRING" id="1007099.SAMN05216287_1271"/>
<dbReference type="OrthoDB" id="7593450at2"/>
<dbReference type="EMBL" id="FNNU01000002">
    <property type="protein sequence ID" value="SDW68754.1"/>
    <property type="molecule type" value="Genomic_DNA"/>
</dbReference>
<name>A0A1H2VLC2_9PSED</name>
<dbReference type="Gene3D" id="1.25.40.10">
    <property type="entry name" value="Tetratricopeptide repeat domain"/>
    <property type="match status" value="1"/>
</dbReference>
<dbReference type="SUPFAM" id="SSF48452">
    <property type="entry name" value="TPR-like"/>
    <property type="match status" value="1"/>
</dbReference>
<evidence type="ECO:0000313" key="1">
    <source>
        <dbReference type="EMBL" id="SDW68754.1"/>
    </source>
</evidence>
<dbReference type="Proteomes" id="UP000243778">
    <property type="component" value="Unassembled WGS sequence"/>
</dbReference>